<feature type="transmembrane region" description="Helical" evidence="8">
    <location>
        <begin position="413"/>
        <end position="435"/>
    </location>
</feature>
<evidence type="ECO:0000256" key="7">
    <source>
        <dbReference type="SAM" id="MobiDB-lite"/>
    </source>
</evidence>
<protein>
    <submittedName>
        <fullName evidence="10">LOW QUALITY PROTEIN: xan_ur_permease domain-containing protein</fullName>
    </submittedName>
</protein>
<dbReference type="AlphaFoldDB" id="A0A6P8UPC6"/>
<evidence type="ECO:0000313" key="10">
    <source>
        <dbReference type="RefSeq" id="XP_034079284.1"/>
    </source>
</evidence>
<evidence type="ECO:0000256" key="8">
    <source>
        <dbReference type="SAM" id="Phobius"/>
    </source>
</evidence>
<dbReference type="Proteomes" id="UP000515161">
    <property type="component" value="Unplaced"/>
</dbReference>
<comment type="similarity">
    <text evidence="2">Belongs to the nucleobase:cation symporter-2 (NCS2) (TC 2.A.40) family.</text>
</comment>
<evidence type="ECO:0000256" key="2">
    <source>
        <dbReference type="ARBA" id="ARBA00008821"/>
    </source>
</evidence>
<gene>
    <name evidence="10" type="primary">zgc:110789</name>
</gene>
<organism evidence="9 10">
    <name type="scientific">Gymnodraco acuticeps</name>
    <name type="common">Antarctic dragonfish</name>
    <dbReference type="NCBI Taxonomy" id="8218"/>
    <lineage>
        <taxon>Eukaryota</taxon>
        <taxon>Metazoa</taxon>
        <taxon>Chordata</taxon>
        <taxon>Craniata</taxon>
        <taxon>Vertebrata</taxon>
        <taxon>Euteleostomi</taxon>
        <taxon>Actinopterygii</taxon>
        <taxon>Neopterygii</taxon>
        <taxon>Teleostei</taxon>
        <taxon>Neoteleostei</taxon>
        <taxon>Acanthomorphata</taxon>
        <taxon>Eupercaria</taxon>
        <taxon>Perciformes</taxon>
        <taxon>Notothenioidei</taxon>
        <taxon>Bathydraconidae</taxon>
        <taxon>Gymnodraco</taxon>
    </lineage>
</organism>
<feature type="transmembrane region" description="Helical" evidence="8">
    <location>
        <begin position="53"/>
        <end position="79"/>
    </location>
</feature>
<feature type="transmembrane region" description="Helical" evidence="8">
    <location>
        <begin position="472"/>
        <end position="490"/>
    </location>
</feature>
<comment type="subcellular location">
    <subcellularLocation>
        <location evidence="1">Membrane</location>
        <topology evidence="1">Multi-pass membrane protein</topology>
    </subcellularLocation>
</comment>
<evidence type="ECO:0000256" key="6">
    <source>
        <dbReference type="ARBA" id="ARBA00023136"/>
    </source>
</evidence>
<name>A0A6P8UPC6_GYMAC</name>
<evidence type="ECO:0000313" key="9">
    <source>
        <dbReference type="Proteomes" id="UP000515161"/>
    </source>
</evidence>
<sequence>MAPEKNSNGLDNYAFAREGRSCDLPDTQHGEELDMSMESDNNKLVYCVTDVPPWYLCIILGIQHCLTAFGGIIAIPLILSQGLWLQFDGITQGHLISTIFFVSGVCTLLQVTFGIRLPILQGGTFTLLAPSMAMLSMPEWQCPAWTQNASLVNTSSTEFTEVWQTRMRALQGSIMVGSLFQVFVGFSGLIGLFMRFIGPLTIAPTISLIGLSLFDSAGTSAGNHWGISTMTIALIILFSQYLRHIPVPFPTYSKEKKLHTSNVYVFQILPVLLGITLSWLICYILTTYNALPSEPSQYGYLARTDLKGDVISQAPWFRFPYPGQWGMPTVSMAGVIGILAGVISSMIESVGDYHACARLSGAPPPPKHAINRGIGIEGLGCLLAGAWGTGNGTTSYSENVGALGITKVGSRMVIVASGVLMVVMGVFGKVGAIFTTIPSPVVGGMFMVMFGVISAAGVSNLQYADMNSSRNIFIFGFSMFSGLVIPNWIFKNPTAIATGVVELDQVLQVLLTTSMFVGGFFGFMLDNTIPGSKHERGILAWNKAHKDESSNTLESGEVYNLPFGISSYLSSSSWIRYIPFCPPSEPDSLDGSGAHTNALEPKQPLGHAEPSQIIIGVAILRMQPGVSEQTLKRHMNETRLQSQQRNQRRSNTQIIQQAPDDFGMQCIGLAFQPNFHSMGKQGFNRNKYSMDKESSKANTFSFTCSGLEQEET</sequence>
<feature type="transmembrane region" description="Helical" evidence="8">
    <location>
        <begin position="224"/>
        <end position="242"/>
    </location>
</feature>
<feature type="transmembrane region" description="Helical" evidence="8">
    <location>
        <begin position="99"/>
        <end position="119"/>
    </location>
</feature>
<dbReference type="KEGG" id="gacu:117550835"/>
<dbReference type="InParanoid" id="A0A6P8UPC6"/>
<dbReference type="PROSITE" id="PS01116">
    <property type="entry name" value="XANTH_URACIL_PERMASE"/>
    <property type="match status" value="1"/>
</dbReference>
<dbReference type="Pfam" id="PF00860">
    <property type="entry name" value="Xan_ur_permease"/>
    <property type="match status" value="1"/>
</dbReference>
<keyword evidence="9" id="KW-1185">Reference proteome</keyword>
<feature type="transmembrane region" description="Helical" evidence="8">
    <location>
        <begin position="505"/>
        <end position="525"/>
    </location>
</feature>
<dbReference type="GO" id="GO:0005886">
    <property type="term" value="C:plasma membrane"/>
    <property type="evidence" value="ECO:0007669"/>
    <property type="project" value="UniProtKB-ARBA"/>
</dbReference>
<dbReference type="InterPro" id="IPR006042">
    <property type="entry name" value="Xan_ur_permease"/>
</dbReference>
<feature type="transmembrane region" description="Helical" evidence="8">
    <location>
        <begin position="325"/>
        <end position="343"/>
    </location>
</feature>
<keyword evidence="4 8" id="KW-0812">Transmembrane</keyword>
<reference evidence="10" key="1">
    <citation type="submission" date="2025-08" db="UniProtKB">
        <authorList>
            <consortium name="RefSeq"/>
        </authorList>
    </citation>
    <scope>IDENTIFICATION</scope>
</reference>
<dbReference type="InterPro" id="IPR006043">
    <property type="entry name" value="NCS2"/>
</dbReference>
<keyword evidence="5 8" id="KW-1133">Transmembrane helix</keyword>
<dbReference type="GO" id="GO:0022857">
    <property type="term" value="F:transmembrane transporter activity"/>
    <property type="evidence" value="ECO:0007669"/>
    <property type="project" value="InterPro"/>
</dbReference>
<dbReference type="PANTHER" id="PTHR11119">
    <property type="entry name" value="XANTHINE-URACIL / VITAMIN C PERMEASE FAMILY MEMBER"/>
    <property type="match status" value="1"/>
</dbReference>
<proteinExistence type="inferred from homology"/>
<feature type="transmembrane region" description="Helical" evidence="8">
    <location>
        <begin position="174"/>
        <end position="193"/>
    </location>
</feature>
<feature type="region of interest" description="Disordered" evidence="7">
    <location>
        <begin position="587"/>
        <end position="606"/>
    </location>
</feature>
<evidence type="ECO:0000256" key="3">
    <source>
        <dbReference type="ARBA" id="ARBA00022448"/>
    </source>
</evidence>
<dbReference type="RefSeq" id="XP_034079284.1">
    <property type="nucleotide sequence ID" value="XM_034223393.1"/>
</dbReference>
<keyword evidence="3" id="KW-0813">Transport</keyword>
<dbReference type="GeneID" id="117550835"/>
<feature type="transmembrane region" description="Helical" evidence="8">
    <location>
        <begin position="441"/>
        <end position="460"/>
    </location>
</feature>
<evidence type="ECO:0000256" key="5">
    <source>
        <dbReference type="ARBA" id="ARBA00022989"/>
    </source>
</evidence>
<accession>A0A6P8UPC6</accession>
<dbReference type="OrthoDB" id="1641903at2759"/>
<evidence type="ECO:0000256" key="1">
    <source>
        <dbReference type="ARBA" id="ARBA00004141"/>
    </source>
</evidence>
<feature type="transmembrane region" description="Helical" evidence="8">
    <location>
        <begin position="263"/>
        <end position="286"/>
    </location>
</feature>
<keyword evidence="6 8" id="KW-0472">Membrane</keyword>
<evidence type="ECO:0000256" key="4">
    <source>
        <dbReference type="ARBA" id="ARBA00022692"/>
    </source>
</evidence>